<organism evidence="2 3">
    <name type="scientific">Sphingomonas oligophenolica</name>
    <dbReference type="NCBI Taxonomy" id="301154"/>
    <lineage>
        <taxon>Bacteria</taxon>
        <taxon>Pseudomonadati</taxon>
        <taxon>Pseudomonadota</taxon>
        <taxon>Alphaproteobacteria</taxon>
        <taxon>Sphingomonadales</taxon>
        <taxon>Sphingomonadaceae</taxon>
        <taxon>Sphingomonas</taxon>
    </lineage>
</organism>
<name>A0ABU9YA61_9SPHN</name>
<feature type="domain" description="NAD-dependent epimerase/dehydratase" evidence="1">
    <location>
        <begin position="7"/>
        <end position="209"/>
    </location>
</feature>
<comment type="caution">
    <text evidence="2">The sequence shown here is derived from an EMBL/GenBank/DDBJ whole genome shotgun (WGS) entry which is preliminary data.</text>
</comment>
<dbReference type="EMBL" id="JBDIME010000031">
    <property type="protein sequence ID" value="MEN2792602.1"/>
    <property type="molecule type" value="Genomic_DNA"/>
</dbReference>
<evidence type="ECO:0000313" key="2">
    <source>
        <dbReference type="EMBL" id="MEN2792602.1"/>
    </source>
</evidence>
<sequence length="314" mass="33457">MLKNEKILLTGATGTLGKMIACALAPYNELWGLARYSGSASLRVAQELGMRPVAIDLERPSFDQLPGDFTYLLHFAHTRRGADAFPESIQVNAVGPGLLMQHCRAVKAALIVSSSAVYTPPQDVWHPLNERDPTGGAFAPWAPTSPVSKVSLEATARLAAEAFGIRTTIARLNATYGSGRGMSGGGMPIADMEAVAKGEPVRTFADPYPHSPIHFDDMIDHIEPLLAAASVPATTVNWCGDEVVTQRQWCELAGSLSTRTPKLIVGHVPGAPCGNIADATLRRSITGPCKRQFTESFTALYAAFVSEQSATEPG</sequence>
<dbReference type="InterPro" id="IPR001509">
    <property type="entry name" value="Epimerase_deHydtase"/>
</dbReference>
<proteinExistence type="predicted"/>
<keyword evidence="3" id="KW-1185">Reference proteome</keyword>
<evidence type="ECO:0000313" key="3">
    <source>
        <dbReference type="Proteomes" id="UP001419910"/>
    </source>
</evidence>
<dbReference type="InterPro" id="IPR036291">
    <property type="entry name" value="NAD(P)-bd_dom_sf"/>
</dbReference>
<dbReference type="Gene3D" id="3.40.50.720">
    <property type="entry name" value="NAD(P)-binding Rossmann-like Domain"/>
    <property type="match status" value="1"/>
</dbReference>
<evidence type="ECO:0000259" key="1">
    <source>
        <dbReference type="Pfam" id="PF01370"/>
    </source>
</evidence>
<protein>
    <submittedName>
        <fullName evidence="2">NAD(P)-dependent oxidoreductase</fullName>
    </submittedName>
</protein>
<reference evidence="2 3" key="1">
    <citation type="submission" date="2024-05" db="EMBL/GenBank/DDBJ databases">
        <authorList>
            <person name="Liu Q."/>
            <person name="Xin Y.-H."/>
        </authorList>
    </citation>
    <scope>NUCLEOTIDE SEQUENCE [LARGE SCALE GENOMIC DNA]</scope>
    <source>
        <strain evidence="2 3">CGMCC 1.10181</strain>
    </source>
</reference>
<dbReference type="SUPFAM" id="SSF51735">
    <property type="entry name" value="NAD(P)-binding Rossmann-fold domains"/>
    <property type="match status" value="1"/>
</dbReference>
<dbReference type="Pfam" id="PF01370">
    <property type="entry name" value="Epimerase"/>
    <property type="match status" value="1"/>
</dbReference>
<dbReference type="RefSeq" id="WP_343892283.1">
    <property type="nucleotide sequence ID" value="NZ_BAAAEH010000055.1"/>
</dbReference>
<gene>
    <name evidence="2" type="ORF">ABC974_23445</name>
</gene>
<dbReference type="Proteomes" id="UP001419910">
    <property type="component" value="Unassembled WGS sequence"/>
</dbReference>
<accession>A0ABU9YA61</accession>